<dbReference type="SUPFAM" id="SSF51905">
    <property type="entry name" value="FAD/NAD(P)-binding domain"/>
    <property type="match status" value="1"/>
</dbReference>
<dbReference type="EC" id="1.3.3.15" evidence="6 12"/>
<dbReference type="GO" id="GO:0005737">
    <property type="term" value="C:cytoplasm"/>
    <property type="evidence" value="ECO:0007669"/>
    <property type="project" value="UniProtKB-SubCell"/>
</dbReference>
<dbReference type="RefSeq" id="WP_013138829.1">
    <property type="nucleotide sequence ID" value="NC_014168.1"/>
</dbReference>
<evidence type="ECO:0000313" key="14">
    <source>
        <dbReference type="EMBL" id="ADG98376.1"/>
    </source>
</evidence>
<comment type="pathway">
    <text evidence="4 12">Porphyrin-containing compound metabolism; protoheme biosynthesis.</text>
</comment>
<dbReference type="NCBIfam" id="TIGR00562">
    <property type="entry name" value="proto_IX_ox"/>
    <property type="match status" value="1"/>
</dbReference>
<evidence type="ECO:0000256" key="9">
    <source>
        <dbReference type="ARBA" id="ARBA00022827"/>
    </source>
</evidence>
<dbReference type="GO" id="GO:0004729">
    <property type="term" value="F:oxygen-dependent protoporphyrinogen oxidase activity"/>
    <property type="evidence" value="ECO:0007669"/>
    <property type="project" value="UniProtKB-UniRule"/>
</dbReference>
<gene>
    <name evidence="14" type="ordered locus">Srot_1918</name>
</gene>
<protein>
    <recommendedName>
        <fullName evidence="7 12">Coproporphyrinogen III oxidase</fullName>
        <ecNumber evidence="6 12">1.3.3.15</ecNumber>
    </recommendedName>
</protein>
<dbReference type="UniPathway" id="UPA00252"/>
<evidence type="ECO:0000259" key="13">
    <source>
        <dbReference type="Pfam" id="PF01593"/>
    </source>
</evidence>
<evidence type="ECO:0000256" key="10">
    <source>
        <dbReference type="ARBA" id="ARBA00023002"/>
    </source>
</evidence>
<keyword evidence="8 12" id="KW-0285">Flavoprotein</keyword>
<evidence type="ECO:0000256" key="1">
    <source>
        <dbReference type="ARBA" id="ARBA00001755"/>
    </source>
</evidence>
<evidence type="ECO:0000256" key="2">
    <source>
        <dbReference type="ARBA" id="ARBA00001974"/>
    </source>
</evidence>
<keyword evidence="12" id="KW-0963">Cytoplasm</keyword>
<dbReference type="Pfam" id="PF01593">
    <property type="entry name" value="Amino_oxidase"/>
    <property type="match status" value="1"/>
</dbReference>
<keyword evidence="15" id="KW-1185">Reference proteome</keyword>
<evidence type="ECO:0000256" key="7">
    <source>
        <dbReference type="ARBA" id="ARBA00019046"/>
    </source>
</evidence>
<dbReference type="OrthoDB" id="4496419at2"/>
<proteinExistence type="inferred from homology"/>
<dbReference type="GO" id="GO:0006783">
    <property type="term" value="P:heme biosynthetic process"/>
    <property type="evidence" value="ECO:0007669"/>
    <property type="project" value="UniProtKB-UniRule"/>
</dbReference>
<dbReference type="eggNOG" id="COG1232">
    <property type="taxonomic scope" value="Bacteria"/>
</dbReference>
<dbReference type="HOGENOM" id="CLU_009629_3_1_11"/>
<comment type="cofactor">
    <cofactor evidence="2 12">
        <name>FAD</name>
        <dbReference type="ChEBI" id="CHEBI:57692"/>
    </cofactor>
</comment>
<evidence type="ECO:0000256" key="6">
    <source>
        <dbReference type="ARBA" id="ARBA00012402"/>
    </source>
</evidence>
<dbReference type="PANTHER" id="PTHR42923:SF3">
    <property type="entry name" value="PROTOPORPHYRINOGEN OXIDASE"/>
    <property type="match status" value="1"/>
</dbReference>
<evidence type="ECO:0000256" key="11">
    <source>
        <dbReference type="ARBA" id="ARBA00023133"/>
    </source>
</evidence>
<dbReference type="InterPro" id="IPR036188">
    <property type="entry name" value="FAD/NAD-bd_sf"/>
</dbReference>
<dbReference type="InterPro" id="IPR002937">
    <property type="entry name" value="Amino_oxidase"/>
</dbReference>
<dbReference type="Gene3D" id="3.90.660.20">
    <property type="entry name" value="Protoporphyrinogen oxidase, mitochondrial, domain 2"/>
    <property type="match status" value="1"/>
</dbReference>
<name>D6Z8U6_SEGRD</name>
<dbReference type="STRING" id="640132.Srot_1918"/>
<dbReference type="AlphaFoldDB" id="D6Z8U6"/>
<dbReference type="Gene3D" id="1.10.3110.10">
    <property type="entry name" value="protoporphyrinogen ix oxidase, domain 3"/>
    <property type="match status" value="1"/>
</dbReference>
<dbReference type="Gene3D" id="3.50.50.60">
    <property type="entry name" value="FAD/NAD(P)-binding domain"/>
    <property type="match status" value="1"/>
</dbReference>
<dbReference type="InterPro" id="IPR050464">
    <property type="entry name" value="Zeta_carotene_desat/Oxidored"/>
</dbReference>
<keyword evidence="9 12" id="KW-0274">FAD</keyword>
<evidence type="ECO:0000256" key="8">
    <source>
        <dbReference type="ARBA" id="ARBA00022630"/>
    </source>
</evidence>
<comment type="similarity">
    <text evidence="5 12">Belongs to the protoporphyrinogen/coproporphyrinogen oxidase family. Coproporphyrinogen III oxidase subfamily.</text>
</comment>
<feature type="domain" description="Amine oxidase" evidence="13">
    <location>
        <begin position="12"/>
        <end position="444"/>
    </location>
</feature>
<comment type="function">
    <text evidence="3 12">Involved in coproporphyrin-dependent heme b biosynthesis. Catalyzes the oxidation of coproporphyrinogen III to coproporphyrin III.</text>
</comment>
<dbReference type="Proteomes" id="UP000002247">
    <property type="component" value="Chromosome"/>
</dbReference>
<comment type="catalytic activity">
    <reaction evidence="1">
        <text>coproporphyrinogen III + 3 O2 = coproporphyrin III + 3 H2O2</text>
        <dbReference type="Rhea" id="RHEA:43436"/>
        <dbReference type="ChEBI" id="CHEBI:15379"/>
        <dbReference type="ChEBI" id="CHEBI:16240"/>
        <dbReference type="ChEBI" id="CHEBI:57309"/>
        <dbReference type="ChEBI" id="CHEBI:131725"/>
        <dbReference type="EC" id="1.3.3.15"/>
    </reaction>
    <physiologicalReaction direction="left-to-right" evidence="1">
        <dbReference type="Rhea" id="RHEA:43437"/>
    </physiologicalReaction>
</comment>
<accession>D6Z8U6</accession>
<comment type="subcellular location">
    <subcellularLocation>
        <location evidence="12">Cytoplasm</location>
    </subcellularLocation>
</comment>
<sequence>MTAIAVVGAGVTGLVAAYELRKRFGSDAKIVVIDGSERAGGCLRGVELAGQPLDGGAESFLANASDMFRLADELGLSDQIVSSSGARPSVFAAGSRHPLPTGTYFGLPGPDVDTTLLRADDLDLIRQDRPTDWEVGADMSIGELVEPVHGANVRSRLVDPLLSGIYAGDSWTIGVRSGLPQLAARLDEQAAAEAQQVSLNRAVEAARSGMGTAQGPMFRSFRGGLQVFVQALQSAIGTENLLLGQPVNAIAPEGSGFQVEPFGGFDAVVLAVGAPALSGLLAGVDDSAAEAAASITTASPVVVAVRSEPFGDCDGVSGVLVASGEGLGAKALTISGNKWAHLGAPVLRASFGRCGEDLSHVPDEQLLAWAASDFTRLFHKRLSPLDWVVERYPQALPQYAPQHGRKVAAISAASSGRLAIAGNFLRGVGLGACAATAVSAAEQVANVLEK</sequence>
<organism evidence="14 15">
    <name type="scientific">Segniliparus rotundus (strain ATCC BAA-972 / CDC 1076 / CIP 108378 / DSM 44985 / JCM 13578)</name>
    <dbReference type="NCBI Taxonomy" id="640132"/>
    <lineage>
        <taxon>Bacteria</taxon>
        <taxon>Bacillati</taxon>
        <taxon>Actinomycetota</taxon>
        <taxon>Actinomycetes</taxon>
        <taxon>Mycobacteriales</taxon>
        <taxon>Segniliparaceae</taxon>
        <taxon>Segniliparus</taxon>
    </lineage>
</organism>
<evidence type="ECO:0000256" key="3">
    <source>
        <dbReference type="ARBA" id="ARBA00002185"/>
    </source>
</evidence>
<reference evidence="14 15" key="1">
    <citation type="journal article" date="2010" name="Stand. Genomic Sci.">
        <title>Complete genome sequence of Segniliparus rotundus type strain (CDC 1076).</title>
        <authorList>
            <person name="Sikorski J."/>
            <person name="Lapidus A."/>
            <person name="Copeland A."/>
            <person name="Misra M."/>
            <person name="Glavina Del Rio T."/>
            <person name="Nolan M."/>
            <person name="Lucas S."/>
            <person name="Chen F."/>
            <person name="Tice H."/>
            <person name="Cheng J.F."/>
            <person name="Jando M."/>
            <person name="Schneider S."/>
            <person name="Bruce D."/>
            <person name="Goodwin L."/>
            <person name="Pitluck S."/>
            <person name="Liolios K."/>
            <person name="Mikhailova N."/>
            <person name="Pati A."/>
            <person name="Ivanova N."/>
            <person name="Mavromatis K."/>
            <person name="Chen A."/>
            <person name="Palaniappan K."/>
            <person name="Chertkov O."/>
            <person name="Land M."/>
            <person name="Hauser L."/>
            <person name="Chang Y.J."/>
            <person name="Jeffries C.D."/>
            <person name="Brettin T."/>
            <person name="Detter J.C."/>
            <person name="Han C."/>
            <person name="Rohde M."/>
            <person name="Goker M."/>
            <person name="Bristow J."/>
            <person name="Eisen J.A."/>
            <person name="Markowitz V."/>
            <person name="Hugenholtz P."/>
            <person name="Kyrpides N.C."/>
            <person name="Klenk H.P."/>
        </authorList>
    </citation>
    <scope>NUCLEOTIDE SEQUENCE [LARGE SCALE GENOMIC DNA]</scope>
    <source>
        <strain evidence="15">ATCC BAA-972 / CDC 1076 / CIP 108378 / DSM 44985 / JCM 13578</strain>
    </source>
</reference>
<dbReference type="EMBL" id="CP001958">
    <property type="protein sequence ID" value="ADG98376.1"/>
    <property type="molecule type" value="Genomic_DNA"/>
</dbReference>
<keyword evidence="11 12" id="KW-0350">Heme biosynthesis</keyword>
<dbReference type="PANTHER" id="PTHR42923">
    <property type="entry name" value="PROTOPORPHYRINOGEN OXIDASE"/>
    <property type="match status" value="1"/>
</dbReference>
<dbReference type="SUPFAM" id="SSF54373">
    <property type="entry name" value="FAD-linked reductases, C-terminal domain"/>
    <property type="match status" value="1"/>
</dbReference>
<evidence type="ECO:0000313" key="15">
    <source>
        <dbReference type="Proteomes" id="UP000002247"/>
    </source>
</evidence>
<evidence type="ECO:0000256" key="5">
    <source>
        <dbReference type="ARBA" id="ARBA00008310"/>
    </source>
</evidence>
<evidence type="ECO:0000256" key="12">
    <source>
        <dbReference type="RuleBase" id="RU364052"/>
    </source>
</evidence>
<dbReference type="KEGG" id="srt:Srot_1918"/>
<keyword evidence="10 12" id="KW-0560">Oxidoreductase</keyword>
<dbReference type="InterPro" id="IPR004572">
    <property type="entry name" value="Protoporphyrinogen_oxidase"/>
</dbReference>
<evidence type="ECO:0000256" key="4">
    <source>
        <dbReference type="ARBA" id="ARBA00004744"/>
    </source>
</evidence>